<accession>A0ABU9N6W9</accession>
<organism evidence="1 2">
    <name type="scientific">Flavobacterium aureirubrum</name>
    <dbReference type="NCBI Taxonomy" id="3133147"/>
    <lineage>
        <taxon>Bacteria</taxon>
        <taxon>Pseudomonadati</taxon>
        <taxon>Bacteroidota</taxon>
        <taxon>Flavobacteriia</taxon>
        <taxon>Flavobacteriales</taxon>
        <taxon>Flavobacteriaceae</taxon>
        <taxon>Flavobacterium</taxon>
    </lineage>
</organism>
<evidence type="ECO:0000313" key="1">
    <source>
        <dbReference type="EMBL" id="MEM0541698.1"/>
    </source>
</evidence>
<dbReference type="Proteomes" id="UP001460072">
    <property type="component" value="Unassembled WGS sequence"/>
</dbReference>
<name>A0ABU9N6W9_9FLAO</name>
<evidence type="ECO:0000313" key="2">
    <source>
        <dbReference type="Proteomes" id="UP001460072"/>
    </source>
</evidence>
<reference evidence="1 2" key="1">
    <citation type="submission" date="2024-03" db="EMBL/GenBank/DDBJ databases">
        <title>Two novel species of the genus Flavobacterium exhibiting potentially degradation of complex polysaccharides.</title>
        <authorList>
            <person name="Lian X."/>
        </authorList>
    </citation>
    <scope>NUCLEOTIDE SEQUENCE [LARGE SCALE GENOMIC DNA]</scope>
    <source>
        <strain evidence="2">j3</strain>
    </source>
</reference>
<keyword evidence="2" id="KW-1185">Reference proteome</keyword>
<dbReference type="RefSeq" id="WP_342694929.1">
    <property type="nucleotide sequence ID" value="NZ_JBCGDO010000003.1"/>
</dbReference>
<comment type="caution">
    <text evidence="1">The sequence shown here is derived from an EMBL/GenBank/DDBJ whole genome shotgun (WGS) entry which is preliminary data.</text>
</comment>
<gene>
    <name evidence="1" type="ORF">WFZ85_03655</name>
</gene>
<protein>
    <submittedName>
        <fullName evidence="1">Uncharacterized protein</fullName>
    </submittedName>
</protein>
<dbReference type="EMBL" id="JBCGDO010000003">
    <property type="protein sequence ID" value="MEM0541698.1"/>
    <property type="molecule type" value="Genomic_DNA"/>
</dbReference>
<sequence>MTLQRKYPIKDVEFLITSDTIINSAIANQAFLGTKRSTWTLPFFQSIETQIENAIQTHLGVDNAKQLREKSQAVFAIVKPANTLLAEVKVQIEQDFKDTPEQKSEILNTLGYTTYYAKARRGDQEALIDLLYQFKTNLTPQLASKIVDKGTAQASLDEITTYADKLKDANVEQEIAKGTRKEITEEAIAEFNAIYDQIIAIAQIASKFYKDKKPLADQFSFNKVAKALNNTKKATTNT</sequence>
<proteinExistence type="predicted"/>